<evidence type="ECO:0000256" key="3">
    <source>
        <dbReference type="ARBA" id="ARBA00022448"/>
    </source>
</evidence>
<feature type="transmembrane region" description="Helical" evidence="8">
    <location>
        <begin position="258"/>
        <end position="280"/>
    </location>
</feature>
<reference evidence="9" key="1">
    <citation type="submission" date="2021-01" db="EMBL/GenBank/DDBJ databases">
        <authorList>
            <person name="Corre E."/>
            <person name="Pelletier E."/>
            <person name="Niang G."/>
            <person name="Scheremetjew M."/>
            <person name="Finn R."/>
            <person name="Kale V."/>
            <person name="Holt S."/>
            <person name="Cochrane G."/>
            <person name="Meng A."/>
            <person name="Brown T."/>
            <person name="Cohen L."/>
        </authorList>
    </citation>
    <scope>NUCLEOTIDE SEQUENCE</scope>
    <source>
        <strain evidence="9">SPMC142</strain>
    </source>
</reference>
<dbReference type="Pfam" id="PF08449">
    <property type="entry name" value="UAA"/>
    <property type="match status" value="1"/>
</dbReference>
<evidence type="ECO:0000256" key="8">
    <source>
        <dbReference type="SAM" id="Phobius"/>
    </source>
</evidence>
<feature type="transmembrane region" description="Helical" evidence="8">
    <location>
        <begin position="219"/>
        <end position="237"/>
    </location>
</feature>
<keyword evidence="6 8" id="KW-1133">Transmembrane helix</keyword>
<accession>A0A7S3WUS4</accession>
<dbReference type="PANTHER" id="PTHR10778:SF10">
    <property type="entry name" value="SOLUTE CARRIER FAMILY 35 MEMBER B1"/>
    <property type="match status" value="1"/>
</dbReference>
<dbReference type="GO" id="GO:0000139">
    <property type="term" value="C:Golgi membrane"/>
    <property type="evidence" value="ECO:0007669"/>
    <property type="project" value="TreeGrafter"/>
</dbReference>
<keyword evidence="7 8" id="KW-0472">Membrane</keyword>
<dbReference type="PANTHER" id="PTHR10778">
    <property type="entry name" value="SOLUTE CARRIER FAMILY 35 MEMBER B"/>
    <property type="match status" value="1"/>
</dbReference>
<dbReference type="AlphaFoldDB" id="A0A7S3WUS4"/>
<dbReference type="InterPro" id="IPR013657">
    <property type="entry name" value="SCL35B1-4/HUT1"/>
</dbReference>
<comment type="similarity">
    <text evidence="2">Belongs to the nucleotide-sugar transporter family. SLC35B subfamily.</text>
</comment>
<evidence type="ECO:0008006" key="10">
    <source>
        <dbReference type="Google" id="ProtNLM"/>
    </source>
</evidence>
<feature type="transmembrane region" description="Helical" evidence="8">
    <location>
        <begin position="180"/>
        <end position="199"/>
    </location>
</feature>
<keyword evidence="5" id="KW-0256">Endoplasmic reticulum</keyword>
<keyword evidence="3" id="KW-0813">Transport</keyword>
<protein>
    <recommendedName>
        <fullName evidence="10">UDP-galactose transporter</fullName>
    </recommendedName>
</protein>
<feature type="transmembrane region" description="Helical" evidence="8">
    <location>
        <begin position="21"/>
        <end position="38"/>
    </location>
</feature>
<dbReference type="EMBL" id="HBIQ01072181">
    <property type="protein sequence ID" value="CAE0576301.1"/>
    <property type="molecule type" value="Transcribed_RNA"/>
</dbReference>
<dbReference type="GO" id="GO:0005459">
    <property type="term" value="F:UDP-galactose transmembrane transporter activity"/>
    <property type="evidence" value="ECO:0007669"/>
    <property type="project" value="TreeGrafter"/>
</dbReference>
<gene>
    <name evidence="9" type="ORF">SACU0126_LOCUS23001</name>
</gene>
<evidence type="ECO:0000256" key="2">
    <source>
        <dbReference type="ARBA" id="ARBA00010694"/>
    </source>
</evidence>
<sequence length="349" mass="37601">MSTASKAQKPNGKEEASTWKLIFLMIGVWVTFTVFGWATEALTSTPYGDAKEKFKFTWFLVLLQSVGNSLVAALVLLVTGAGSLTGGVSAMDWIIAGGAYLGAHKFGLLSLHYIIFPMQVLVKSCKAIPVMFGEVIFESTVKLTLAKCISVGMLCAGVVTFTMGKGSKKGEKFELDDKMMIGLFFVLLALFCDGVYGPYQNRIKVKAKASGVSLSGYHNMFNMNLWQGVLAAGFCAYSGEIPEVMAFATRNPAVLVDLAKFGVAMALGNVFIFQMQSSFGALTVTKTTTVRKLISVLFSVWYYGHSLMPLQWAGVAMVFLSEPIAKMFGGGGGGHHGEEPKANDSKKKS</sequence>
<proteinExistence type="inferred from homology"/>
<feature type="transmembrane region" description="Helical" evidence="8">
    <location>
        <begin position="93"/>
        <end position="115"/>
    </location>
</feature>
<evidence type="ECO:0000256" key="6">
    <source>
        <dbReference type="ARBA" id="ARBA00022989"/>
    </source>
</evidence>
<evidence type="ECO:0000256" key="4">
    <source>
        <dbReference type="ARBA" id="ARBA00022692"/>
    </source>
</evidence>
<evidence type="ECO:0000256" key="5">
    <source>
        <dbReference type="ARBA" id="ARBA00022824"/>
    </source>
</evidence>
<comment type="subcellular location">
    <subcellularLocation>
        <location evidence="1">Endoplasmic reticulum membrane</location>
        <topology evidence="1">Multi-pass membrane protein</topology>
    </subcellularLocation>
</comment>
<keyword evidence="4 8" id="KW-0812">Transmembrane</keyword>
<feature type="transmembrane region" description="Helical" evidence="8">
    <location>
        <begin position="58"/>
        <end position="81"/>
    </location>
</feature>
<evidence type="ECO:0000256" key="1">
    <source>
        <dbReference type="ARBA" id="ARBA00004477"/>
    </source>
</evidence>
<organism evidence="9">
    <name type="scientific">Strombidinopsis acuminata</name>
    <dbReference type="NCBI Taxonomy" id="141414"/>
    <lineage>
        <taxon>Eukaryota</taxon>
        <taxon>Sar</taxon>
        <taxon>Alveolata</taxon>
        <taxon>Ciliophora</taxon>
        <taxon>Intramacronucleata</taxon>
        <taxon>Spirotrichea</taxon>
        <taxon>Choreotrichia</taxon>
        <taxon>Choreotrichida</taxon>
        <taxon>Strombidinopsidae</taxon>
        <taxon>Strombidinopsis</taxon>
    </lineage>
</organism>
<evidence type="ECO:0000313" key="9">
    <source>
        <dbReference type="EMBL" id="CAE0576301.1"/>
    </source>
</evidence>
<dbReference type="InterPro" id="IPR037185">
    <property type="entry name" value="EmrE-like"/>
</dbReference>
<dbReference type="SUPFAM" id="SSF103481">
    <property type="entry name" value="Multidrug resistance efflux transporter EmrE"/>
    <property type="match status" value="1"/>
</dbReference>
<evidence type="ECO:0000256" key="7">
    <source>
        <dbReference type="ARBA" id="ARBA00023136"/>
    </source>
</evidence>
<dbReference type="GO" id="GO:0005789">
    <property type="term" value="C:endoplasmic reticulum membrane"/>
    <property type="evidence" value="ECO:0007669"/>
    <property type="project" value="UniProtKB-SubCell"/>
</dbReference>
<dbReference type="GO" id="GO:0005460">
    <property type="term" value="F:UDP-glucose transmembrane transporter activity"/>
    <property type="evidence" value="ECO:0007669"/>
    <property type="project" value="TreeGrafter"/>
</dbReference>
<name>A0A7S3WUS4_9SPIT</name>
<feature type="transmembrane region" description="Helical" evidence="8">
    <location>
        <begin position="300"/>
        <end position="320"/>
    </location>
</feature>